<accession>A0ACB8S799</accession>
<gene>
    <name evidence="1" type="ORF">FA95DRAFT_1554192</name>
</gene>
<dbReference type="EMBL" id="MU275850">
    <property type="protein sequence ID" value="KAI0051668.1"/>
    <property type="molecule type" value="Genomic_DNA"/>
</dbReference>
<dbReference type="Proteomes" id="UP000814033">
    <property type="component" value="Unassembled WGS sequence"/>
</dbReference>
<proteinExistence type="predicted"/>
<evidence type="ECO:0000313" key="1">
    <source>
        <dbReference type="EMBL" id="KAI0051668.1"/>
    </source>
</evidence>
<organism evidence="1 2">
    <name type="scientific">Auriscalpium vulgare</name>
    <dbReference type="NCBI Taxonomy" id="40419"/>
    <lineage>
        <taxon>Eukaryota</taxon>
        <taxon>Fungi</taxon>
        <taxon>Dikarya</taxon>
        <taxon>Basidiomycota</taxon>
        <taxon>Agaricomycotina</taxon>
        <taxon>Agaricomycetes</taxon>
        <taxon>Russulales</taxon>
        <taxon>Auriscalpiaceae</taxon>
        <taxon>Auriscalpium</taxon>
    </lineage>
</organism>
<name>A0ACB8S799_9AGAM</name>
<comment type="caution">
    <text evidence="1">The sequence shown here is derived from an EMBL/GenBank/DDBJ whole genome shotgun (WGS) entry which is preliminary data.</text>
</comment>
<sequence length="518" mass="58337">MFDQSPPLSWLALALLAVLLLVALVRVATPPTFHGAPLPPGPTSSWFGGHLPTLYPWLTYADWRQKYGDVIYIYSLGNPIVILNSAKAAHDLLEERSASYSSRPRRPMTRELMGWDWLFSSMPYDSTWRRHRALFQKHFHTRASPRYQPIQIKETHTLLRNLAETPENFWHHVRRSSAAVVMMISYGHQVKDQGDEYVTIADQALTGLAAAGTFGTYLVDYLPILKYVPAWMPGASFRRVADHFRKPTREMVELPFAMVREQLASGTATPSLAANEIEEWHRTGGNPSDISVIKNVSAISFAAGADTTVSAILAFFLAMTVHPEIQREAQLQIDSVTGGHRLPLFSDRQSLPLIDSLVWECLRWNPVTPLGLPHLTTQDDVYEGRWIPKGTTVLPNIWSILHDDSVYPSPLTFDPHRFDDEEENQKQAINDLPGPAFGFGRRVCPGRYLAIDSIWITIASVLAVYDIKKTVDDNGETIEPDIEFTSSFLSRPKPFQNSIKPRSEAALRLIIQSKEEGL</sequence>
<keyword evidence="2" id="KW-1185">Reference proteome</keyword>
<reference evidence="1" key="2">
    <citation type="journal article" date="2022" name="New Phytol.">
        <title>Evolutionary transition to the ectomycorrhizal habit in the genomes of a hyperdiverse lineage of mushroom-forming fungi.</title>
        <authorList>
            <person name="Looney B."/>
            <person name="Miyauchi S."/>
            <person name="Morin E."/>
            <person name="Drula E."/>
            <person name="Courty P.E."/>
            <person name="Kohler A."/>
            <person name="Kuo A."/>
            <person name="LaButti K."/>
            <person name="Pangilinan J."/>
            <person name="Lipzen A."/>
            <person name="Riley R."/>
            <person name="Andreopoulos W."/>
            <person name="He G."/>
            <person name="Johnson J."/>
            <person name="Nolan M."/>
            <person name="Tritt A."/>
            <person name="Barry K.W."/>
            <person name="Grigoriev I.V."/>
            <person name="Nagy L.G."/>
            <person name="Hibbett D."/>
            <person name="Henrissat B."/>
            <person name="Matheny P.B."/>
            <person name="Labbe J."/>
            <person name="Martin F.M."/>
        </authorList>
    </citation>
    <scope>NUCLEOTIDE SEQUENCE</scope>
    <source>
        <strain evidence="1">FP105234-sp</strain>
    </source>
</reference>
<evidence type="ECO:0000313" key="2">
    <source>
        <dbReference type="Proteomes" id="UP000814033"/>
    </source>
</evidence>
<protein>
    <submittedName>
        <fullName evidence="1">Cytochrome P450</fullName>
    </submittedName>
</protein>
<reference evidence="1" key="1">
    <citation type="submission" date="2021-02" db="EMBL/GenBank/DDBJ databases">
        <authorList>
            <consortium name="DOE Joint Genome Institute"/>
            <person name="Ahrendt S."/>
            <person name="Looney B.P."/>
            <person name="Miyauchi S."/>
            <person name="Morin E."/>
            <person name="Drula E."/>
            <person name="Courty P.E."/>
            <person name="Chicoki N."/>
            <person name="Fauchery L."/>
            <person name="Kohler A."/>
            <person name="Kuo A."/>
            <person name="Labutti K."/>
            <person name="Pangilinan J."/>
            <person name="Lipzen A."/>
            <person name="Riley R."/>
            <person name="Andreopoulos W."/>
            <person name="He G."/>
            <person name="Johnson J."/>
            <person name="Barry K.W."/>
            <person name="Grigoriev I.V."/>
            <person name="Nagy L."/>
            <person name="Hibbett D."/>
            <person name="Henrissat B."/>
            <person name="Matheny P.B."/>
            <person name="Labbe J."/>
            <person name="Martin F."/>
        </authorList>
    </citation>
    <scope>NUCLEOTIDE SEQUENCE</scope>
    <source>
        <strain evidence="1">FP105234-sp</strain>
    </source>
</reference>